<dbReference type="SUPFAM" id="SSF53254">
    <property type="entry name" value="Phosphoglycerate mutase-like"/>
    <property type="match status" value="1"/>
</dbReference>
<dbReference type="CDD" id="cd07040">
    <property type="entry name" value="HP"/>
    <property type="match status" value="1"/>
</dbReference>
<reference evidence="2" key="2">
    <citation type="submission" date="2020-09" db="EMBL/GenBank/DDBJ databases">
        <authorList>
            <person name="Sun Q."/>
            <person name="Zhou Y."/>
        </authorList>
    </citation>
    <scope>NUCLEOTIDE SEQUENCE</scope>
    <source>
        <strain evidence="2">CGMCC 1.16012</strain>
    </source>
</reference>
<sequence length="165" mass="17785">MFTRLLTAVFALLFLTIPADANSAKVKVPADTTLIILRHADRDGELLNKIGEQRAAALVDALDGIAIDVVYSPGIQRNLDTAVPLLEARGMEVTRISPTKAAEIMFSESAGKTIVWVGNKGNLRGIWEDIAAPGEPPLNYGDLFFVTAGADGQVQVERRHHGPKN</sequence>
<dbReference type="AlphaFoldDB" id="A0A917AFP8"/>
<name>A0A917AFP8_9RHOB</name>
<dbReference type="RefSeq" id="WP_095595778.1">
    <property type="nucleotide sequence ID" value="NZ_BMKN01000001.1"/>
</dbReference>
<proteinExistence type="predicted"/>
<dbReference type="InterPro" id="IPR029033">
    <property type="entry name" value="His_PPase_superfam"/>
</dbReference>
<organism evidence="2 3">
    <name type="scientific">Actibacterium pelagium</name>
    <dbReference type="NCBI Taxonomy" id="2029103"/>
    <lineage>
        <taxon>Bacteria</taxon>
        <taxon>Pseudomonadati</taxon>
        <taxon>Pseudomonadota</taxon>
        <taxon>Alphaproteobacteria</taxon>
        <taxon>Rhodobacterales</taxon>
        <taxon>Roseobacteraceae</taxon>
        <taxon>Actibacterium</taxon>
    </lineage>
</organism>
<evidence type="ECO:0000313" key="2">
    <source>
        <dbReference type="EMBL" id="GGE47524.1"/>
    </source>
</evidence>
<keyword evidence="1" id="KW-0732">Signal</keyword>
<dbReference type="Gene3D" id="3.40.50.1240">
    <property type="entry name" value="Phosphoglycerate mutase-like"/>
    <property type="match status" value="1"/>
</dbReference>
<evidence type="ECO:0000313" key="3">
    <source>
        <dbReference type="Proteomes" id="UP000606730"/>
    </source>
</evidence>
<dbReference type="OrthoDB" id="7864639at2"/>
<dbReference type="InterPro" id="IPR013078">
    <property type="entry name" value="His_Pase_superF_clade-1"/>
</dbReference>
<comment type="caution">
    <text evidence="2">The sequence shown here is derived from an EMBL/GenBank/DDBJ whole genome shotgun (WGS) entry which is preliminary data.</text>
</comment>
<protein>
    <recommendedName>
        <fullName evidence="4">Histidine phosphatase superfamily (Branch 1)</fullName>
    </recommendedName>
</protein>
<evidence type="ECO:0008006" key="4">
    <source>
        <dbReference type="Google" id="ProtNLM"/>
    </source>
</evidence>
<evidence type="ECO:0000256" key="1">
    <source>
        <dbReference type="SAM" id="SignalP"/>
    </source>
</evidence>
<accession>A0A917AFP8</accession>
<dbReference type="Pfam" id="PF00300">
    <property type="entry name" value="His_Phos_1"/>
    <property type="match status" value="1"/>
</dbReference>
<dbReference type="EMBL" id="BMKN01000001">
    <property type="protein sequence ID" value="GGE47524.1"/>
    <property type="molecule type" value="Genomic_DNA"/>
</dbReference>
<gene>
    <name evidence="2" type="ORF">GCM10011517_14150</name>
</gene>
<keyword evidence="3" id="KW-1185">Reference proteome</keyword>
<feature type="signal peptide" evidence="1">
    <location>
        <begin position="1"/>
        <end position="21"/>
    </location>
</feature>
<reference evidence="2" key="1">
    <citation type="journal article" date="2014" name="Int. J. Syst. Evol. Microbiol.">
        <title>Complete genome sequence of Corynebacterium casei LMG S-19264T (=DSM 44701T), isolated from a smear-ripened cheese.</title>
        <authorList>
            <consortium name="US DOE Joint Genome Institute (JGI-PGF)"/>
            <person name="Walter F."/>
            <person name="Albersmeier A."/>
            <person name="Kalinowski J."/>
            <person name="Ruckert C."/>
        </authorList>
    </citation>
    <scope>NUCLEOTIDE SEQUENCE</scope>
    <source>
        <strain evidence="2">CGMCC 1.16012</strain>
    </source>
</reference>
<dbReference type="Proteomes" id="UP000606730">
    <property type="component" value="Unassembled WGS sequence"/>
</dbReference>
<feature type="chain" id="PRO_5037576089" description="Histidine phosphatase superfamily (Branch 1)" evidence="1">
    <location>
        <begin position="22"/>
        <end position="165"/>
    </location>
</feature>